<keyword evidence="1" id="KW-1133">Transmembrane helix</keyword>
<accession>A0A381NFX4</accession>
<dbReference type="AlphaFoldDB" id="A0A381NFX4"/>
<keyword evidence="1" id="KW-0472">Membrane</keyword>
<evidence type="ECO:0000313" key="2">
    <source>
        <dbReference type="EMBL" id="SUZ53465.1"/>
    </source>
</evidence>
<dbReference type="EMBL" id="UINC01000333">
    <property type="protein sequence ID" value="SUZ53465.1"/>
    <property type="molecule type" value="Genomic_DNA"/>
</dbReference>
<feature type="transmembrane region" description="Helical" evidence="1">
    <location>
        <begin position="141"/>
        <end position="159"/>
    </location>
</feature>
<feature type="transmembrane region" description="Helical" evidence="1">
    <location>
        <begin position="230"/>
        <end position="250"/>
    </location>
</feature>
<feature type="transmembrane region" description="Helical" evidence="1">
    <location>
        <begin position="270"/>
        <end position="292"/>
    </location>
</feature>
<sequence>MRHALGRWINADFLLRIYAEDLRMNRPWVQLAGRVQLAWLITICLFWSISLALHPLDPGYTAGELLDHLQGWMETGKLYPSIEGDGTLRVLNYPPMVLVLIRFLALLGIQPLLAGRLVNGLGVILVVGVIGWWVQARGRDWSASIGSLGLLGASVPFVYGTGQFRIEMWAVLGTVMGWALVDRGRTGRAVFWAGVLLAMSCFAKQTQVVPSLVALVWVWKYRPTELRSILFGYLGAGIAGVTAITLVWGFEPWRHMLIYTTGTYSIMNLGWQFLSHVAPWTPLLSVAAYSVLRGRPEARSDPVWWYWCSALVWSFSAVRSGSSSAYFLDLHMATVMLVGPVLFSAGGVLSGADQASLQIPKTRRHRLLPWILAFQVIGADIAVGTVAWINLSRVSDITEDLASICSEFPRSGPVLTEEASIAQACGHSALIHPFIMTSLSQRGLWDASDFETAVASGEISTAVIGFDPRQPVTGAHLDRWTLPVLSAFRLAPKQTAYPGGVWAVSW</sequence>
<gene>
    <name evidence="2" type="ORF">METZ01_LOCUS6319</name>
</gene>
<feature type="transmembrane region" description="Helical" evidence="1">
    <location>
        <begin position="334"/>
        <end position="355"/>
    </location>
</feature>
<evidence type="ECO:0008006" key="3">
    <source>
        <dbReference type="Google" id="ProtNLM"/>
    </source>
</evidence>
<proteinExistence type="predicted"/>
<evidence type="ECO:0000256" key="1">
    <source>
        <dbReference type="SAM" id="Phobius"/>
    </source>
</evidence>
<feature type="transmembrane region" description="Helical" evidence="1">
    <location>
        <begin position="31"/>
        <end position="53"/>
    </location>
</feature>
<feature type="transmembrane region" description="Helical" evidence="1">
    <location>
        <begin position="166"/>
        <end position="184"/>
    </location>
</feature>
<organism evidence="2">
    <name type="scientific">marine metagenome</name>
    <dbReference type="NCBI Taxonomy" id="408172"/>
    <lineage>
        <taxon>unclassified sequences</taxon>
        <taxon>metagenomes</taxon>
        <taxon>ecological metagenomes</taxon>
    </lineage>
</organism>
<name>A0A381NFX4_9ZZZZ</name>
<protein>
    <recommendedName>
        <fullName evidence="3">Glycosyltransferase RgtA/B/C/D-like domain-containing protein</fullName>
    </recommendedName>
</protein>
<feature type="transmembrane region" description="Helical" evidence="1">
    <location>
        <begin position="116"/>
        <end position="135"/>
    </location>
</feature>
<reference evidence="2" key="1">
    <citation type="submission" date="2018-05" db="EMBL/GenBank/DDBJ databases">
        <authorList>
            <person name="Lanie J.A."/>
            <person name="Ng W.-L."/>
            <person name="Kazmierczak K.M."/>
            <person name="Andrzejewski T.M."/>
            <person name="Davidsen T.M."/>
            <person name="Wayne K.J."/>
            <person name="Tettelin H."/>
            <person name="Glass J.I."/>
            <person name="Rusch D."/>
            <person name="Podicherti R."/>
            <person name="Tsui H.-C.T."/>
            <person name="Winkler M.E."/>
        </authorList>
    </citation>
    <scope>NUCLEOTIDE SEQUENCE</scope>
</reference>
<keyword evidence="1" id="KW-0812">Transmembrane</keyword>
<feature type="transmembrane region" description="Helical" evidence="1">
    <location>
        <begin position="304"/>
        <end position="328"/>
    </location>
</feature>
<feature type="transmembrane region" description="Helical" evidence="1">
    <location>
        <begin position="367"/>
        <end position="389"/>
    </location>
</feature>